<dbReference type="InterPro" id="IPR022761">
    <property type="entry name" value="Fumarate_lyase_N"/>
</dbReference>
<dbReference type="Proteomes" id="UP000010422">
    <property type="component" value="Unassembled WGS sequence"/>
</dbReference>
<dbReference type="GO" id="GO:0005739">
    <property type="term" value="C:mitochondrion"/>
    <property type="evidence" value="ECO:0007669"/>
    <property type="project" value="TreeGrafter"/>
</dbReference>
<dbReference type="Pfam" id="PF00206">
    <property type="entry name" value="Lyase_1"/>
    <property type="match status" value="1"/>
</dbReference>
<dbReference type="InterPro" id="IPR027417">
    <property type="entry name" value="P-loop_NTPase"/>
</dbReference>
<dbReference type="PANTHER" id="PTHR11444">
    <property type="entry name" value="ASPARTATEAMMONIA/ARGININOSUCCINATE/ADENYLOSUCCINATE LYASE"/>
    <property type="match status" value="1"/>
</dbReference>
<dbReference type="Gene3D" id="1.20.200.10">
    <property type="entry name" value="Fumarase/aspartase (Central domain)"/>
    <property type="match status" value="1"/>
</dbReference>
<evidence type="ECO:0000259" key="5">
    <source>
        <dbReference type="PROSITE" id="PS51192"/>
    </source>
</evidence>
<dbReference type="InParanoid" id="L0PES7"/>
<sequence length="770" mass="85478">NDFRVEKDAFGEIQVLDLFIFYYKKLNLKRSLQIVTGELKHKDHLENFDIGGPTEKLPIPVINAFGITKKAAANVNIEYGLDKTIGEAIQQAADDVISGKLLDHFPLVIWQTGSGTQSNMNANEVISNRAIEILGGKLGSKDPVHPNDHVNMSQSSNDTFPTVMHIAAVTEITQKLIPSLQSLHNALFEKQKSFSKIIKIGRTHLQDATPLTLSQEFSGYVTQIKYGIERINGTLSRLKKLAQGGTAVGTGLNTKTGFDVKIAEQISKLTNEKFETAENKFEALAAHDAIVEASGALNTVACSLMKIANDIRYLSSGPRCGLGKVNPTQNEALTMVCAQVMGNHTAISIGGSNGQFELNVFKPMLIANLLKSIRLLTDASRSFTKNCIIGIKANESRINELMNKSLMLVTALNPYIGYDKATKIAKTAHKEGITLKEAALKLGLLTEQQVYYFFFEVFTYFLSLKHGNFEYLLLIMASHDDLIDYEEEEELPASAGVSTVMGTGGTVNGEKKNEKKGSYVGIHSTGFRDFLLKPELLRAIIDCVQQVCIPQSILGMDIICQAKSGMGKTAVFVLATLQQIEPVDGEVSVLVQCHTRELAFQIKNEYARFSKYMPDVRTAVFYGGTPVRNDIELLKNKEKCPHIIVATPGRLNALVRDKALRAGCVKHFILDEYMRRDIQEVFRATPHQKQPLEIYVDDETKLTLHGLQQHYVKLEESAKNRKLNDLLDALEFNQVVIFVKSVQRASELDRLLRECNFPSICIHGALPQEE</sequence>
<dbReference type="GO" id="GO:0003676">
    <property type="term" value="F:nucleic acid binding"/>
    <property type="evidence" value="ECO:0007669"/>
    <property type="project" value="InterPro"/>
</dbReference>
<dbReference type="GO" id="GO:0005524">
    <property type="term" value="F:ATP binding"/>
    <property type="evidence" value="ECO:0007669"/>
    <property type="project" value="InterPro"/>
</dbReference>
<dbReference type="InterPro" id="IPR018951">
    <property type="entry name" value="Fumarase_C_C"/>
</dbReference>
<dbReference type="FunFam" id="1.10.40.30:FF:000002">
    <property type="entry name" value="Fumarate hydratase class II"/>
    <property type="match status" value="1"/>
</dbReference>
<dbReference type="PRINTS" id="PR00149">
    <property type="entry name" value="FUMRATELYASE"/>
</dbReference>
<dbReference type="PROSITE" id="PS51192">
    <property type="entry name" value="HELICASE_ATP_BIND_1"/>
    <property type="match status" value="1"/>
</dbReference>
<dbReference type="InterPro" id="IPR011545">
    <property type="entry name" value="DEAD/DEAH_box_helicase_dom"/>
</dbReference>
<feature type="non-terminal residue" evidence="6">
    <location>
        <position position="1"/>
    </location>
</feature>
<dbReference type="Gene3D" id="1.10.40.30">
    <property type="entry name" value="Fumarase/aspartase (C-terminal domain)"/>
    <property type="match status" value="1"/>
</dbReference>
<feature type="non-terminal residue" evidence="6">
    <location>
        <position position="770"/>
    </location>
</feature>
<reference evidence="6 7" key="1">
    <citation type="journal article" date="2012" name="MBio">
        <title>De novo assembly of the Pneumocystis jirovecii genome from a single bronchoalveolar lavage fluid specimen from a patient.</title>
        <authorList>
            <person name="Cisse O.H."/>
            <person name="Pagni M."/>
            <person name="Hauser P.M."/>
        </authorList>
    </citation>
    <scope>NUCLEOTIDE SEQUENCE [LARGE SCALE GENOMIC DNA]</scope>
    <source>
        <strain evidence="6 7">SE8</strain>
    </source>
</reference>
<comment type="similarity">
    <text evidence="1">Belongs to the class-II fumarase/aspartase family. Fumarase subfamily.</text>
</comment>
<dbReference type="PANTHER" id="PTHR11444:SF1">
    <property type="entry name" value="FUMARATE HYDRATASE, MITOCHONDRIAL"/>
    <property type="match status" value="1"/>
</dbReference>
<dbReference type="InterPro" id="IPR024083">
    <property type="entry name" value="Fumarase/histidase_N"/>
</dbReference>
<dbReference type="InterPro" id="IPR000362">
    <property type="entry name" value="Fumarate_lyase_fam"/>
</dbReference>
<evidence type="ECO:0000256" key="2">
    <source>
        <dbReference type="ARBA" id="ARBA00012921"/>
    </source>
</evidence>
<comment type="caution">
    <text evidence="6">The sequence shown here is derived from an EMBL/GenBank/DDBJ whole genome shotgun (WGS) entry which is preliminary data.</text>
</comment>
<dbReference type="GO" id="GO:0004333">
    <property type="term" value="F:fumarate hydratase activity"/>
    <property type="evidence" value="ECO:0007669"/>
    <property type="project" value="UniProtKB-EC"/>
</dbReference>
<dbReference type="CDD" id="cd01362">
    <property type="entry name" value="Fumarase_classII"/>
    <property type="match status" value="1"/>
</dbReference>
<comment type="function">
    <text evidence="4">Catalyzes the reversible stereospecific interconversion of fumarate to L-malate. In mitochondrion, catalyzes the hydration of fumarate to L-malate in the tricarboxylic acid (TCA) cycle to facilitate a transition step in the production of energy in the form of NADH. In cytoplasm and nucleus, involved in DNA repair in response to DNA damage: following DNA double-strand breaks (DSBs), translocates from the cytosol to the nucleus and promotes DNA repair by catalyzing the dehydration of L-malate to fumarate.</text>
</comment>
<dbReference type="GO" id="GO:0006108">
    <property type="term" value="P:malate metabolic process"/>
    <property type="evidence" value="ECO:0007669"/>
    <property type="project" value="TreeGrafter"/>
</dbReference>
<dbReference type="HAMAP" id="MF_00743">
    <property type="entry name" value="FumaraseC"/>
    <property type="match status" value="1"/>
</dbReference>
<dbReference type="GO" id="GO:0006099">
    <property type="term" value="P:tricarboxylic acid cycle"/>
    <property type="evidence" value="ECO:0007669"/>
    <property type="project" value="InterPro"/>
</dbReference>
<dbReference type="FunFam" id="1.10.275.10:FF:000001">
    <property type="entry name" value="Fumarate hydratase, mitochondrial"/>
    <property type="match status" value="1"/>
</dbReference>
<gene>
    <name evidence="6" type="ORF">PNEJI1_000571</name>
</gene>
<keyword evidence="3" id="KW-0456">Lyase</keyword>
<evidence type="ECO:0000256" key="1">
    <source>
        <dbReference type="ARBA" id="ARBA00009084"/>
    </source>
</evidence>
<dbReference type="Gene3D" id="1.10.275.10">
    <property type="entry name" value="Fumarase/aspartase (N-terminal domain)"/>
    <property type="match status" value="1"/>
</dbReference>
<evidence type="ECO:0000313" key="6">
    <source>
        <dbReference type="EMBL" id="CCJ30584.1"/>
    </source>
</evidence>
<dbReference type="InterPro" id="IPR005677">
    <property type="entry name" value="Fum_hydII"/>
</dbReference>
<dbReference type="FunCoup" id="L0PES7">
    <property type="interactions" value="229"/>
</dbReference>
<dbReference type="SUPFAM" id="SSF52540">
    <property type="entry name" value="P-loop containing nucleoside triphosphate hydrolases"/>
    <property type="match status" value="2"/>
</dbReference>
<dbReference type="EC" id="4.2.1.2" evidence="2"/>
<dbReference type="InterPro" id="IPR014001">
    <property type="entry name" value="Helicase_ATP-bd"/>
</dbReference>
<dbReference type="STRING" id="1209962.L0PES7"/>
<dbReference type="SMART" id="SM00487">
    <property type="entry name" value="DEXDc"/>
    <property type="match status" value="1"/>
</dbReference>
<evidence type="ECO:0000256" key="4">
    <source>
        <dbReference type="ARBA" id="ARBA00056821"/>
    </source>
</evidence>
<organism evidence="7">
    <name type="scientific">Pneumocystis jirovecii</name>
    <name type="common">Human pneumocystis pneumonia agent</name>
    <dbReference type="NCBI Taxonomy" id="42068"/>
    <lineage>
        <taxon>Eukaryota</taxon>
        <taxon>Fungi</taxon>
        <taxon>Dikarya</taxon>
        <taxon>Ascomycota</taxon>
        <taxon>Taphrinomycotina</taxon>
        <taxon>Pneumocystomycetes</taxon>
        <taxon>Pneumocystaceae</taxon>
        <taxon>Pneumocystis</taxon>
    </lineage>
</organism>
<dbReference type="VEuPathDB" id="FungiDB:PNEJI1_000571"/>
<proteinExistence type="inferred from homology"/>
<accession>L0PES7</accession>
<evidence type="ECO:0000256" key="3">
    <source>
        <dbReference type="ARBA" id="ARBA00023239"/>
    </source>
</evidence>
<feature type="domain" description="Helicase ATP-binding" evidence="5">
    <location>
        <begin position="549"/>
        <end position="704"/>
    </location>
</feature>
<dbReference type="Pfam" id="PF00270">
    <property type="entry name" value="DEAD"/>
    <property type="match status" value="1"/>
</dbReference>
<evidence type="ECO:0000313" key="7">
    <source>
        <dbReference type="Proteomes" id="UP000010422"/>
    </source>
</evidence>
<dbReference type="AlphaFoldDB" id="L0PES7"/>
<dbReference type="Pfam" id="PF10415">
    <property type="entry name" value="FumaraseC_C"/>
    <property type="match status" value="1"/>
</dbReference>
<dbReference type="FunFam" id="1.20.200.10:FF:000001">
    <property type="entry name" value="Fumarate hydratase, mitochondrial"/>
    <property type="match status" value="1"/>
</dbReference>
<dbReference type="GO" id="GO:0006106">
    <property type="term" value="P:fumarate metabolic process"/>
    <property type="evidence" value="ECO:0007669"/>
    <property type="project" value="InterPro"/>
</dbReference>
<dbReference type="InterPro" id="IPR008948">
    <property type="entry name" value="L-Aspartase-like"/>
</dbReference>
<protein>
    <recommendedName>
        <fullName evidence="2">fumarate hydratase</fullName>
        <ecNumber evidence="2">4.2.1.2</ecNumber>
    </recommendedName>
</protein>
<dbReference type="Gene3D" id="3.40.50.300">
    <property type="entry name" value="P-loop containing nucleotide triphosphate hydrolases"/>
    <property type="match status" value="2"/>
</dbReference>
<name>L0PES7_PNEJI</name>
<dbReference type="EMBL" id="CAKM01000257">
    <property type="protein sequence ID" value="CCJ30584.1"/>
    <property type="molecule type" value="Genomic_DNA"/>
</dbReference>
<dbReference type="SUPFAM" id="SSF48557">
    <property type="entry name" value="L-aspartase-like"/>
    <property type="match status" value="1"/>
</dbReference>